<keyword evidence="1" id="KW-0233">DNA recombination</keyword>
<dbReference type="GO" id="GO:0006310">
    <property type="term" value="P:DNA recombination"/>
    <property type="evidence" value="ECO:0007669"/>
    <property type="project" value="UniProtKB-KW"/>
</dbReference>
<comment type="caution">
    <text evidence="3">The sequence shown here is derived from an EMBL/GenBank/DDBJ whole genome shotgun (WGS) entry which is preliminary data.</text>
</comment>
<dbReference type="SUPFAM" id="SSF100939">
    <property type="entry name" value="SPOC domain-like"/>
    <property type="match status" value="1"/>
</dbReference>
<gene>
    <name evidence="3" type="ORF">GCM10010339_82260</name>
</gene>
<accession>A0A918YRG0</accession>
<proteinExistence type="predicted"/>
<evidence type="ECO:0000313" key="4">
    <source>
        <dbReference type="Proteomes" id="UP000655443"/>
    </source>
</evidence>
<keyword evidence="4" id="KW-1185">Reference proteome</keyword>
<dbReference type="InterPro" id="IPR016194">
    <property type="entry name" value="SPOC-like_C_dom_sf"/>
</dbReference>
<dbReference type="InterPro" id="IPR009187">
    <property type="entry name" value="Prok_Ku"/>
</dbReference>
<reference evidence="3" key="2">
    <citation type="submission" date="2020-09" db="EMBL/GenBank/DDBJ databases">
        <authorList>
            <person name="Sun Q."/>
            <person name="Ohkuma M."/>
        </authorList>
    </citation>
    <scope>NUCLEOTIDE SEQUENCE</scope>
    <source>
        <strain evidence="3">JCM 4714</strain>
    </source>
</reference>
<feature type="compositionally biased region" description="Basic residues" evidence="2">
    <location>
        <begin position="138"/>
        <end position="151"/>
    </location>
</feature>
<dbReference type="EMBL" id="BMVG01000044">
    <property type="protein sequence ID" value="GHE13823.1"/>
    <property type="molecule type" value="Genomic_DNA"/>
</dbReference>
<feature type="compositionally biased region" description="Basic and acidic residues" evidence="2">
    <location>
        <begin position="101"/>
        <end position="118"/>
    </location>
</feature>
<feature type="region of interest" description="Disordered" evidence="2">
    <location>
        <begin position="97"/>
        <end position="151"/>
    </location>
</feature>
<organism evidence="3 4">
    <name type="scientific">Streptomyces alanosinicus</name>
    <dbReference type="NCBI Taxonomy" id="68171"/>
    <lineage>
        <taxon>Bacteria</taxon>
        <taxon>Bacillati</taxon>
        <taxon>Actinomycetota</taxon>
        <taxon>Actinomycetes</taxon>
        <taxon>Kitasatosporales</taxon>
        <taxon>Streptomycetaceae</taxon>
        <taxon>Streptomyces</taxon>
    </lineage>
</organism>
<feature type="compositionally biased region" description="Basic residues" evidence="2">
    <location>
        <begin position="119"/>
        <end position="130"/>
    </location>
</feature>
<evidence type="ECO:0000256" key="1">
    <source>
        <dbReference type="ARBA" id="ARBA00023172"/>
    </source>
</evidence>
<dbReference type="GO" id="GO:0003690">
    <property type="term" value="F:double-stranded DNA binding"/>
    <property type="evidence" value="ECO:0007669"/>
    <property type="project" value="TreeGrafter"/>
</dbReference>
<name>A0A918YRG0_9ACTN</name>
<reference evidence="3" key="1">
    <citation type="journal article" date="2014" name="Int. J. Syst. Evol. Microbiol.">
        <title>Complete genome sequence of Corynebacterium casei LMG S-19264T (=DSM 44701T), isolated from a smear-ripened cheese.</title>
        <authorList>
            <consortium name="US DOE Joint Genome Institute (JGI-PGF)"/>
            <person name="Walter F."/>
            <person name="Albersmeier A."/>
            <person name="Kalinowski J."/>
            <person name="Ruckert C."/>
        </authorList>
    </citation>
    <scope>NUCLEOTIDE SEQUENCE</scope>
    <source>
        <strain evidence="3">JCM 4714</strain>
    </source>
</reference>
<protein>
    <recommendedName>
        <fullName evidence="5">Ku domain-containing protein</fullName>
    </recommendedName>
</protein>
<evidence type="ECO:0008006" key="5">
    <source>
        <dbReference type="Google" id="ProtNLM"/>
    </source>
</evidence>
<dbReference type="PANTHER" id="PTHR41251">
    <property type="entry name" value="NON-HOMOLOGOUS END JOINING PROTEIN KU"/>
    <property type="match status" value="1"/>
</dbReference>
<sequence>MERAGAAGPAVLAEIRSPKELYPPAVDVDEQEIEGALALMDTMARDDLQGPEFRDEYTEAMAKIIEAKREHYELPKAPEPEQPAQVLDLMAALNASVEQAKASRDESTGQADIHEIPKPKKNAAAKKQTAKKAEAKKAAAKKGTGRRPRSA</sequence>
<dbReference type="AlphaFoldDB" id="A0A918YRG0"/>
<dbReference type="Proteomes" id="UP000655443">
    <property type="component" value="Unassembled WGS sequence"/>
</dbReference>
<dbReference type="PANTHER" id="PTHR41251:SF1">
    <property type="entry name" value="NON-HOMOLOGOUS END JOINING PROTEIN KU"/>
    <property type="match status" value="1"/>
</dbReference>
<evidence type="ECO:0000256" key="2">
    <source>
        <dbReference type="SAM" id="MobiDB-lite"/>
    </source>
</evidence>
<evidence type="ECO:0000313" key="3">
    <source>
        <dbReference type="EMBL" id="GHE13823.1"/>
    </source>
</evidence>